<keyword evidence="3" id="KW-1185">Reference proteome</keyword>
<dbReference type="InterPro" id="IPR023606">
    <property type="entry name" value="CoA-Trfase_III_dom_1_sf"/>
</dbReference>
<dbReference type="InterPro" id="IPR044855">
    <property type="entry name" value="CoA-Trfase_III_dom3_sf"/>
</dbReference>
<sequence>MSAESQFSRPLEGIRVLELGSVVAGPFASRLLADFGAEVIKIEPKSGDPLRTWGRMSPNGWSWWWYSQARNKKLMVVDLHKQEGQDIVRELISKSDALIENFRPGTMAKWKLGYEDAKRINPGIVYTSISGYGQTGPYSTRPGFGNIAESMSGMRYVTGFPDHPPVRVGFSIGDEITALYAVIGTLMSLLRRERAQDRQGDFIDVGLTEAVFSLTEASLTEYLHEGVVQQRSGNQLARSAPSNIYATKDDRWIAIGANTDKIFPRLLGAMNRLDLQSDSRFQGNQARVKHAHELDEIISAWTQQFSLSEVNQILSDHDVPAGPVMSVADIANDPQYQHREMACRMPMVKLAQNRSCAWSKSCLQLA</sequence>
<evidence type="ECO:0000256" key="1">
    <source>
        <dbReference type="ARBA" id="ARBA00022679"/>
    </source>
</evidence>
<evidence type="ECO:0000313" key="2">
    <source>
        <dbReference type="EMBL" id="WAH36806.1"/>
    </source>
</evidence>
<dbReference type="RefSeq" id="WP_268044194.1">
    <property type="nucleotide sequence ID" value="NZ_CP104064.1"/>
</dbReference>
<dbReference type="PANTHER" id="PTHR48207:SF3">
    <property type="entry name" value="SUCCINATE--HYDROXYMETHYLGLUTARATE COA-TRANSFERASE"/>
    <property type="match status" value="1"/>
</dbReference>
<keyword evidence="1 2" id="KW-0808">Transferase</keyword>
<dbReference type="Pfam" id="PF02515">
    <property type="entry name" value="CoA_transf_3"/>
    <property type="match status" value="1"/>
</dbReference>
<proteinExistence type="predicted"/>
<dbReference type="InterPro" id="IPR050483">
    <property type="entry name" value="CoA-transferase_III_domain"/>
</dbReference>
<dbReference type="EMBL" id="CP104064">
    <property type="protein sequence ID" value="WAH36806.1"/>
    <property type="molecule type" value="Genomic_DNA"/>
</dbReference>
<dbReference type="Proteomes" id="UP001164803">
    <property type="component" value="Chromosome"/>
</dbReference>
<gene>
    <name evidence="2" type="ORF">NZD86_21980</name>
</gene>
<dbReference type="Gene3D" id="3.40.50.10540">
    <property type="entry name" value="Crotonobetainyl-coa:carnitine coa-transferase, domain 1"/>
    <property type="match status" value="1"/>
</dbReference>
<organism evidence="2 3">
    <name type="scientific">Alicyclobacillus dauci</name>
    <dbReference type="NCBI Taxonomy" id="1475485"/>
    <lineage>
        <taxon>Bacteria</taxon>
        <taxon>Bacillati</taxon>
        <taxon>Bacillota</taxon>
        <taxon>Bacilli</taxon>
        <taxon>Bacillales</taxon>
        <taxon>Alicyclobacillaceae</taxon>
        <taxon>Alicyclobacillus</taxon>
    </lineage>
</organism>
<dbReference type="InterPro" id="IPR003673">
    <property type="entry name" value="CoA-Trfase_fam_III"/>
</dbReference>
<dbReference type="SUPFAM" id="SSF89796">
    <property type="entry name" value="CoA-transferase family III (CaiB/BaiF)"/>
    <property type="match status" value="1"/>
</dbReference>
<dbReference type="PANTHER" id="PTHR48207">
    <property type="entry name" value="SUCCINATE--HYDROXYMETHYLGLUTARATE COA-TRANSFERASE"/>
    <property type="match status" value="1"/>
</dbReference>
<dbReference type="Gene3D" id="3.30.1540.10">
    <property type="entry name" value="formyl-coa transferase, domain 3"/>
    <property type="match status" value="1"/>
</dbReference>
<accession>A0ABY6Z3M3</accession>
<evidence type="ECO:0000313" key="3">
    <source>
        <dbReference type="Proteomes" id="UP001164803"/>
    </source>
</evidence>
<reference evidence="2" key="1">
    <citation type="submission" date="2022-08" db="EMBL/GenBank/DDBJ databases">
        <title>Alicyclobacillus dauci DSM2870, complete genome.</title>
        <authorList>
            <person name="Wang Q."/>
            <person name="Cai R."/>
            <person name="Wang Z."/>
        </authorList>
    </citation>
    <scope>NUCLEOTIDE SEQUENCE</scope>
    <source>
        <strain evidence="2">DSM 28700</strain>
    </source>
</reference>
<dbReference type="GO" id="GO:0016740">
    <property type="term" value="F:transferase activity"/>
    <property type="evidence" value="ECO:0007669"/>
    <property type="project" value="UniProtKB-KW"/>
</dbReference>
<protein>
    <submittedName>
        <fullName evidence="2">CoA transferase</fullName>
    </submittedName>
</protein>
<name>A0ABY6Z3M3_9BACL</name>